<gene>
    <name evidence="4" type="ORF">JI744_14695</name>
</gene>
<evidence type="ECO:0000259" key="2">
    <source>
        <dbReference type="PROSITE" id="PS51192"/>
    </source>
</evidence>
<dbReference type="PANTHER" id="PTHR45766">
    <property type="entry name" value="DNA ANNEALING HELICASE AND ENDONUCLEASE ZRANB3 FAMILY MEMBER"/>
    <property type="match status" value="1"/>
</dbReference>
<evidence type="ECO:0000256" key="1">
    <source>
        <dbReference type="ARBA" id="ARBA00022801"/>
    </source>
</evidence>
<evidence type="ECO:0000259" key="3">
    <source>
        <dbReference type="PROSITE" id="PS51194"/>
    </source>
</evidence>
<feature type="domain" description="Helicase ATP-binding" evidence="2">
    <location>
        <begin position="39"/>
        <end position="186"/>
    </location>
</feature>
<dbReference type="PROSITE" id="PS51192">
    <property type="entry name" value="HELICASE_ATP_BIND_1"/>
    <property type="match status" value="1"/>
</dbReference>
<dbReference type="SUPFAM" id="SSF52540">
    <property type="entry name" value="P-loop containing nucleoside triphosphate hydrolases"/>
    <property type="match status" value="2"/>
</dbReference>
<name>A0A8J7MSM2_9RHOB</name>
<dbReference type="EMBL" id="JAESVP010000007">
    <property type="protein sequence ID" value="MBL4929353.1"/>
    <property type="molecule type" value="Genomic_DNA"/>
</dbReference>
<feature type="domain" description="Helicase C-terminal" evidence="3">
    <location>
        <begin position="290"/>
        <end position="439"/>
    </location>
</feature>
<accession>A0A8J7MSM2</accession>
<dbReference type="GO" id="GO:0006281">
    <property type="term" value="P:DNA repair"/>
    <property type="evidence" value="ECO:0007669"/>
    <property type="project" value="TreeGrafter"/>
</dbReference>
<dbReference type="Gene3D" id="3.40.50.300">
    <property type="entry name" value="P-loop containing nucleotide triphosphate hydrolases"/>
    <property type="match status" value="2"/>
</dbReference>
<dbReference type="InterPro" id="IPR014001">
    <property type="entry name" value="Helicase_ATP-bd"/>
</dbReference>
<reference evidence="4" key="1">
    <citation type="submission" date="2021-01" db="EMBL/GenBank/DDBJ databases">
        <title>Genome seq and assembly of Tabrizicola sp. KVB23.</title>
        <authorList>
            <person name="Chhetri G."/>
        </authorList>
    </citation>
    <scope>NUCLEOTIDE SEQUENCE</scope>
    <source>
        <strain evidence="4">KVB23</strain>
    </source>
</reference>
<organism evidence="4 5">
    <name type="scientific">Fuscibacter oryzae</name>
    <dbReference type="NCBI Taxonomy" id="2803939"/>
    <lineage>
        <taxon>Bacteria</taxon>
        <taxon>Pseudomonadati</taxon>
        <taxon>Pseudomonadota</taxon>
        <taxon>Alphaproteobacteria</taxon>
        <taxon>Rhodobacterales</taxon>
        <taxon>Paracoccaceae</taxon>
        <taxon>Fuscibacter</taxon>
    </lineage>
</organism>
<keyword evidence="5" id="KW-1185">Reference proteome</keyword>
<comment type="caution">
    <text evidence="4">The sequence shown here is derived from an EMBL/GenBank/DDBJ whole genome shotgun (WGS) entry which is preliminary data.</text>
</comment>
<dbReference type="Pfam" id="PF00271">
    <property type="entry name" value="Helicase_C"/>
    <property type="match status" value="1"/>
</dbReference>
<dbReference type="SMART" id="SM00487">
    <property type="entry name" value="DEXDc"/>
    <property type="match status" value="1"/>
</dbReference>
<dbReference type="AlphaFoldDB" id="A0A8J7MSM2"/>
<sequence length="463" mass="50751">MDLSRYQDFIASKALGSVNHGFRPEALPGRLFAHQKTAVEFALEKGRAGLFLDTGLGKSGCEAVFADEARRATNKPALILTPLAVARQLQRECEAFGVEARVIREAEEVWAGVNIANYERLPRLDLSRFGSITLDESSILKNYTGTTKRALVEAFKDTPFRLAATATPAPNDHMEIGQHSEFLGVMPGSEMLTRWFINDQTEMGTYRLKGHAAKSFWAWMASWSRAASLPSDLGGDDAGFVLPPLTVKKHVVGVDLSQGREEGMLFRIPDASATSIHREKAATLAERVARASELANAATGAVIVWCERDDESAALTAAIPGAIEVKGSMAPDAKEAALDAFTFGHSRVIVTKPRLAGFGLNWQHADTMVFASLSHSYEQYYQAIRRSWRFGQTRPVNAHVVIAETEHAIWRNVQRKATDHDRLKRAMAEAMRGAQNEATLRVAYARASVVTLPDFMKGASHGA</sequence>
<keyword evidence="1" id="KW-0378">Hydrolase</keyword>
<evidence type="ECO:0008006" key="6">
    <source>
        <dbReference type="Google" id="ProtNLM"/>
    </source>
</evidence>
<dbReference type="PROSITE" id="PS51194">
    <property type="entry name" value="HELICASE_CTER"/>
    <property type="match status" value="1"/>
</dbReference>
<evidence type="ECO:0000313" key="4">
    <source>
        <dbReference type="EMBL" id="MBL4929353.1"/>
    </source>
</evidence>
<protein>
    <recommendedName>
        <fullName evidence="6">Helicase</fullName>
    </recommendedName>
</protein>
<proteinExistence type="predicted"/>
<evidence type="ECO:0000313" key="5">
    <source>
        <dbReference type="Proteomes" id="UP000619033"/>
    </source>
</evidence>
<dbReference type="GO" id="GO:0016787">
    <property type="term" value="F:hydrolase activity"/>
    <property type="evidence" value="ECO:0007669"/>
    <property type="project" value="UniProtKB-KW"/>
</dbReference>
<dbReference type="PANTHER" id="PTHR45766:SF6">
    <property type="entry name" value="SWI_SNF-RELATED MATRIX-ASSOCIATED ACTIN-DEPENDENT REGULATOR OF CHROMATIN SUBFAMILY A-LIKE PROTEIN 1"/>
    <property type="match status" value="1"/>
</dbReference>
<dbReference type="RefSeq" id="WP_202661887.1">
    <property type="nucleotide sequence ID" value="NZ_JAESVP010000007.1"/>
</dbReference>
<dbReference type="Proteomes" id="UP000619033">
    <property type="component" value="Unassembled WGS sequence"/>
</dbReference>
<dbReference type="GO" id="GO:0031297">
    <property type="term" value="P:replication fork processing"/>
    <property type="evidence" value="ECO:0007669"/>
    <property type="project" value="TreeGrafter"/>
</dbReference>
<dbReference type="InterPro" id="IPR001650">
    <property type="entry name" value="Helicase_C-like"/>
</dbReference>
<dbReference type="InterPro" id="IPR027417">
    <property type="entry name" value="P-loop_NTPase"/>
</dbReference>